<dbReference type="CDD" id="cd08645">
    <property type="entry name" value="FMT_core_GART"/>
    <property type="match status" value="1"/>
</dbReference>
<dbReference type="EC" id="2.1.2.2" evidence="6"/>
<comment type="function">
    <text evidence="6">Catalyzes the transfer of a formyl group from 10-formyltetrahydrofolate to 5-phospho-ribosyl-glycinamide (GAR), producing 5-phospho-ribosyl-N-formylglycinamide (FGAR) and tetrahydrofolate.</text>
</comment>
<protein>
    <recommendedName>
        <fullName evidence="6">Phosphoribosylglycinamide formyltransferase</fullName>
        <ecNumber evidence="6">2.1.2.2</ecNumber>
    </recommendedName>
    <alternativeName>
        <fullName evidence="6">5'-phosphoribosylglycinamide transformylase</fullName>
    </alternativeName>
    <alternativeName>
        <fullName evidence="6">GAR transformylase</fullName>
        <shortName evidence="6">GART</shortName>
    </alternativeName>
</protein>
<dbReference type="InterPro" id="IPR002376">
    <property type="entry name" value="Formyl_transf_N"/>
</dbReference>
<dbReference type="Proteomes" id="UP000306196">
    <property type="component" value="Unassembled WGS sequence"/>
</dbReference>
<dbReference type="Pfam" id="PF00551">
    <property type="entry name" value="Formyl_trans_N"/>
    <property type="match status" value="1"/>
</dbReference>
<dbReference type="HAMAP" id="MF_01930">
    <property type="entry name" value="PurN"/>
    <property type="match status" value="1"/>
</dbReference>
<dbReference type="NCBIfam" id="TIGR00639">
    <property type="entry name" value="PurN"/>
    <property type="match status" value="1"/>
</dbReference>
<dbReference type="PROSITE" id="PS00373">
    <property type="entry name" value="GART"/>
    <property type="match status" value="1"/>
</dbReference>
<dbReference type="AlphaFoldDB" id="A0A5R8KDG9"/>
<dbReference type="UniPathway" id="UPA00074">
    <property type="reaction ID" value="UER00126"/>
</dbReference>
<dbReference type="GO" id="GO:0006189">
    <property type="term" value="P:'de novo' IMP biosynthetic process"/>
    <property type="evidence" value="ECO:0007669"/>
    <property type="project" value="UniProtKB-UniRule"/>
</dbReference>
<dbReference type="GO" id="GO:0004644">
    <property type="term" value="F:phosphoribosylglycinamide formyltransferase activity"/>
    <property type="evidence" value="ECO:0007669"/>
    <property type="project" value="UniProtKB-UniRule"/>
</dbReference>
<evidence type="ECO:0000313" key="8">
    <source>
        <dbReference type="EMBL" id="TLD70343.1"/>
    </source>
</evidence>
<dbReference type="OrthoDB" id="9806170at2"/>
<evidence type="ECO:0000256" key="5">
    <source>
        <dbReference type="ARBA" id="ARBA00047664"/>
    </source>
</evidence>
<proteinExistence type="inferred from homology"/>
<feature type="domain" description="Formyl transferase N-terminal" evidence="7">
    <location>
        <begin position="7"/>
        <end position="187"/>
    </location>
</feature>
<keyword evidence="3 6" id="KW-0658">Purine biosynthesis</keyword>
<feature type="active site" description="Proton donor" evidence="6">
    <location>
        <position position="114"/>
    </location>
</feature>
<dbReference type="Gene3D" id="3.40.50.170">
    <property type="entry name" value="Formyl transferase, N-terminal domain"/>
    <property type="match status" value="1"/>
</dbReference>
<feature type="binding site" evidence="6">
    <location>
        <begin position="15"/>
        <end position="17"/>
    </location>
    <ligand>
        <name>N(1)-(5-phospho-beta-D-ribosyl)glycinamide</name>
        <dbReference type="ChEBI" id="CHEBI:143788"/>
    </ligand>
</feature>
<evidence type="ECO:0000313" key="9">
    <source>
        <dbReference type="Proteomes" id="UP000306196"/>
    </source>
</evidence>
<dbReference type="InterPro" id="IPR001555">
    <property type="entry name" value="GART_AS"/>
</dbReference>
<comment type="pathway">
    <text evidence="1 6">Purine metabolism; IMP biosynthesis via de novo pathway; N(2)-formyl-N(1)-(5-phospho-D-ribosyl)glycinamide from N(1)-(5-phospho-D-ribosyl)glycinamide (10-formyl THF route): step 1/1.</text>
</comment>
<reference evidence="8 9" key="1">
    <citation type="submission" date="2019-05" db="EMBL/GenBank/DDBJ databases">
        <title>Verrucobacter flavum gen. nov., sp. nov. a new member of the family Verrucomicrobiaceae.</title>
        <authorList>
            <person name="Szuroczki S."/>
            <person name="Abbaszade G."/>
            <person name="Szabo A."/>
            <person name="Felfoldi T."/>
            <person name="Schumann P."/>
            <person name="Boka K."/>
            <person name="Keki Z."/>
            <person name="Toumi M."/>
            <person name="Toth E."/>
        </authorList>
    </citation>
    <scope>NUCLEOTIDE SEQUENCE [LARGE SCALE GENOMIC DNA]</scope>
    <source>
        <strain evidence="8 9">MG-N-17</strain>
    </source>
</reference>
<dbReference type="InterPro" id="IPR036477">
    <property type="entry name" value="Formyl_transf_N_sf"/>
</dbReference>
<feature type="site" description="Raises pKa of active site His" evidence="6">
    <location>
        <position position="150"/>
    </location>
</feature>
<evidence type="ECO:0000256" key="2">
    <source>
        <dbReference type="ARBA" id="ARBA00022679"/>
    </source>
</evidence>
<keyword evidence="2 6" id="KW-0808">Transferase</keyword>
<dbReference type="PANTHER" id="PTHR43369:SF2">
    <property type="entry name" value="PHOSPHORIBOSYLGLYCINAMIDE FORMYLTRANSFERASE"/>
    <property type="match status" value="1"/>
</dbReference>
<dbReference type="InterPro" id="IPR004607">
    <property type="entry name" value="GART"/>
</dbReference>
<name>A0A5R8KDG9_9BACT</name>
<dbReference type="EMBL" id="VAUV01000009">
    <property type="protein sequence ID" value="TLD70343.1"/>
    <property type="molecule type" value="Genomic_DNA"/>
</dbReference>
<sequence>MSNKLRLGILGSGYGSNFEAILKAIKSRSLDAEIAVVMSDVEDSRILEKAREAGLPAIFVDPGTHPLRLPSGPQKEILDHLERHGVQVVVLAGFMRLLKEPVLSAYRDRIVNIHPSLLPKYKGRDAWVQALEAGETEAGCTVHLVNEDLDGGEILAQQAVPILPRDTSETLLARIHEAEHGLLPKVLGEWKSSGRKID</sequence>
<gene>
    <name evidence="6 8" type="primary">purN</name>
    <name evidence="8" type="ORF">FEM03_13540</name>
</gene>
<dbReference type="SUPFAM" id="SSF53328">
    <property type="entry name" value="Formyltransferase"/>
    <property type="match status" value="1"/>
</dbReference>
<evidence type="ECO:0000256" key="4">
    <source>
        <dbReference type="ARBA" id="ARBA00038440"/>
    </source>
</evidence>
<comment type="similarity">
    <text evidence="4 6">Belongs to the GART family.</text>
</comment>
<feature type="binding site" evidence="6">
    <location>
        <position position="112"/>
    </location>
    <ligand>
        <name>(6R)-10-formyltetrahydrofolate</name>
        <dbReference type="ChEBI" id="CHEBI:195366"/>
    </ligand>
</feature>
<accession>A0A5R8KDG9</accession>
<evidence type="ECO:0000256" key="1">
    <source>
        <dbReference type="ARBA" id="ARBA00005054"/>
    </source>
</evidence>
<feature type="binding site" evidence="6">
    <location>
        <begin position="95"/>
        <end position="98"/>
    </location>
    <ligand>
        <name>(6R)-10-formyltetrahydrofolate</name>
        <dbReference type="ChEBI" id="CHEBI:195366"/>
    </ligand>
</feature>
<organism evidence="8 9">
    <name type="scientific">Phragmitibacter flavus</name>
    <dbReference type="NCBI Taxonomy" id="2576071"/>
    <lineage>
        <taxon>Bacteria</taxon>
        <taxon>Pseudomonadati</taxon>
        <taxon>Verrucomicrobiota</taxon>
        <taxon>Verrucomicrobiia</taxon>
        <taxon>Verrucomicrobiales</taxon>
        <taxon>Verrucomicrobiaceae</taxon>
        <taxon>Phragmitibacter</taxon>
    </lineage>
</organism>
<comment type="caution">
    <text evidence="8">The sequence shown here is derived from an EMBL/GenBank/DDBJ whole genome shotgun (WGS) entry which is preliminary data.</text>
</comment>
<keyword evidence="9" id="KW-1185">Reference proteome</keyword>
<evidence type="ECO:0000259" key="7">
    <source>
        <dbReference type="Pfam" id="PF00551"/>
    </source>
</evidence>
<feature type="binding site" evidence="6">
    <location>
        <position position="68"/>
    </location>
    <ligand>
        <name>(6R)-10-formyltetrahydrofolate</name>
        <dbReference type="ChEBI" id="CHEBI:195366"/>
    </ligand>
</feature>
<evidence type="ECO:0000256" key="6">
    <source>
        <dbReference type="HAMAP-Rule" id="MF_01930"/>
    </source>
</evidence>
<dbReference type="PANTHER" id="PTHR43369">
    <property type="entry name" value="PHOSPHORIBOSYLGLYCINAMIDE FORMYLTRANSFERASE"/>
    <property type="match status" value="1"/>
</dbReference>
<dbReference type="GO" id="GO:0005829">
    <property type="term" value="C:cytosol"/>
    <property type="evidence" value="ECO:0007669"/>
    <property type="project" value="TreeGrafter"/>
</dbReference>
<evidence type="ECO:0000256" key="3">
    <source>
        <dbReference type="ARBA" id="ARBA00022755"/>
    </source>
</evidence>
<comment type="catalytic activity">
    <reaction evidence="5 6">
        <text>N(1)-(5-phospho-beta-D-ribosyl)glycinamide + (6R)-10-formyltetrahydrofolate = N(2)-formyl-N(1)-(5-phospho-beta-D-ribosyl)glycinamide + (6S)-5,6,7,8-tetrahydrofolate + H(+)</text>
        <dbReference type="Rhea" id="RHEA:15053"/>
        <dbReference type="ChEBI" id="CHEBI:15378"/>
        <dbReference type="ChEBI" id="CHEBI:57453"/>
        <dbReference type="ChEBI" id="CHEBI:143788"/>
        <dbReference type="ChEBI" id="CHEBI:147286"/>
        <dbReference type="ChEBI" id="CHEBI:195366"/>
        <dbReference type="EC" id="2.1.2.2"/>
    </reaction>
</comment>